<organism evidence="5 6">
    <name type="scientific">Cryptococcus amylolentus CBS 6039</name>
    <dbReference type="NCBI Taxonomy" id="1295533"/>
    <lineage>
        <taxon>Eukaryota</taxon>
        <taxon>Fungi</taxon>
        <taxon>Dikarya</taxon>
        <taxon>Basidiomycota</taxon>
        <taxon>Agaricomycotina</taxon>
        <taxon>Tremellomycetes</taxon>
        <taxon>Tremellales</taxon>
        <taxon>Cryptococcaceae</taxon>
        <taxon>Cryptococcus</taxon>
    </lineage>
</organism>
<feature type="compositionally biased region" description="Low complexity" evidence="3">
    <location>
        <begin position="240"/>
        <end position="256"/>
    </location>
</feature>
<dbReference type="Gene3D" id="4.10.240.10">
    <property type="entry name" value="Zn(2)-C6 fungal-type DNA-binding domain"/>
    <property type="match status" value="1"/>
</dbReference>
<accession>A0A1E3I7Q3</accession>
<evidence type="ECO:0000256" key="3">
    <source>
        <dbReference type="SAM" id="MobiDB-lite"/>
    </source>
</evidence>
<comment type="caution">
    <text evidence="5">The sequence shown here is derived from an EMBL/GenBank/DDBJ whole genome shotgun (WGS) entry which is preliminary data.</text>
</comment>
<gene>
    <name evidence="5" type="ORF">L202_00353</name>
</gene>
<dbReference type="InterPro" id="IPR007219">
    <property type="entry name" value="XnlR_reg_dom"/>
</dbReference>
<dbReference type="STRING" id="1295533.A0A1E3I7Q3"/>
<feature type="compositionally biased region" description="Basic and acidic residues" evidence="3">
    <location>
        <begin position="47"/>
        <end position="61"/>
    </location>
</feature>
<keyword evidence="6" id="KW-1185">Reference proteome</keyword>
<dbReference type="InterPro" id="IPR050987">
    <property type="entry name" value="AtrR-like"/>
</dbReference>
<dbReference type="GO" id="GO:0000981">
    <property type="term" value="F:DNA-binding transcription factor activity, RNA polymerase II-specific"/>
    <property type="evidence" value="ECO:0007669"/>
    <property type="project" value="InterPro"/>
</dbReference>
<dbReference type="SUPFAM" id="SSF57701">
    <property type="entry name" value="Zn2/Cys6 DNA-binding domain"/>
    <property type="match status" value="1"/>
</dbReference>
<keyword evidence="1" id="KW-0479">Metal-binding</keyword>
<dbReference type="PANTHER" id="PTHR46910">
    <property type="entry name" value="TRANSCRIPTION FACTOR PDR1"/>
    <property type="match status" value="1"/>
</dbReference>
<dbReference type="Pfam" id="PF04082">
    <property type="entry name" value="Fungal_trans"/>
    <property type="match status" value="1"/>
</dbReference>
<dbReference type="GO" id="GO:0006351">
    <property type="term" value="P:DNA-templated transcription"/>
    <property type="evidence" value="ECO:0007669"/>
    <property type="project" value="InterPro"/>
</dbReference>
<feature type="region of interest" description="Disordered" evidence="3">
    <location>
        <begin position="221"/>
        <end position="264"/>
    </location>
</feature>
<dbReference type="AlphaFoldDB" id="A0A1E3I7Q3"/>
<evidence type="ECO:0000313" key="6">
    <source>
        <dbReference type="Proteomes" id="UP000094065"/>
    </source>
</evidence>
<name>A0A1E3I7Q3_9TREE</name>
<keyword evidence="2" id="KW-0539">Nucleus</keyword>
<reference evidence="5 6" key="1">
    <citation type="submission" date="2016-06" db="EMBL/GenBank/DDBJ databases">
        <title>Evolution of pathogenesis and genome organization in the Tremellales.</title>
        <authorList>
            <person name="Cuomo C."/>
            <person name="Litvintseva A."/>
            <person name="Heitman J."/>
            <person name="Chen Y."/>
            <person name="Sun S."/>
            <person name="Springer D."/>
            <person name="Dromer F."/>
            <person name="Young S."/>
            <person name="Zeng Q."/>
            <person name="Chapman S."/>
            <person name="Gujja S."/>
            <person name="Saif S."/>
            <person name="Birren B."/>
        </authorList>
    </citation>
    <scope>NUCLEOTIDE SEQUENCE [LARGE SCALE GENOMIC DNA]</scope>
    <source>
        <strain evidence="5 6">CBS 6039</strain>
    </source>
</reference>
<dbReference type="GO" id="GO:0003677">
    <property type="term" value="F:DNA binding"/>
    <property type="evidence" value="ECO:0007669"/>
    <property type="project" value="InterPro"/>
</dbReference>
<dbReference type="InterPro" id="IPR001138">
    <property type="entry name" value="Zn2Cys6_DnaBD"/>
</dbReference>
<dbReference type="Proteomes" id="UP000094065">
    <property type="component" value="Unassembled WGS sequence"/>
</dbReference>
<dbReference type="RefSeq" id="XP_018998198.1">
    <property type="nucleotide sequence ID" value="XM_019133493.1"/>
</dbReference>
<evidence type="ECO:0000256" key="1">
    <source>
        <dbReference type="ARBA" id="ARBA00022723"/>
    </source>
</evidence>
<evidence type="ECO:0000313" key="5">
    <source>
        <dbReference type="EMBL" id="ODN84395.1"/>
    </source>
</evidence>
<feature type="region of interest" description="Disordered" evidence="3">
    <location>
        <begin position="29"/>
        <end position="65"/>
    </location>
</feature>
<dbReference type="InterPro" id="IPR036864">
    <property type="entry name" value="Zn2-C6_fun-type_DNA-bd_sf"/>
</dbReference>
<dbReference type="CDD" id="cd00067">
    <property type="entry name" value="GAL4"/>
    <property type="match status" value="1"/>
</dbReference>
<dbReference type="SMART" id="SM00066">
    <property type="entry name" value="GAL4"/>
    <property type="match status" value="1"/>
</dbReference>
<protein>
    <recommendedName>
        <fullName evidence="4">Zn(2)-C6 fungal-type domain-containing protein</fullName>
    </recommendedName>
</protein>
<evidence type="ECO:0000259" key="4">
    <source>
        <dbReference type="PROSITE" id="PS50048"/>
    </source>
</evidence>
<feature type="domain" description="Zn(2)-C6 fungal-type" evidence="4">
    <location>
        <begin position="69"/>
        <end position="109"/>
    </location>
</feature>
<dbReference type="OrthoDB" id="1708823at2759"/>
<dbReference type="GeneID" id="30151662"/>
<dbReference type="EMBL" id="AWGJ01000001">
    <property type="protein sequence ID" value="ODN84395.1"/>
    <property type="molecule type" value="Genomic_DNA"/>
</dbReference>
<dbReference type="Pfam" id="PF00172">
    <property type="entry name" value="Zn_clus"/>
    <property type="match status" value="1"/>
</dbReference>
<sequence>MESLPLHASHAGPAADAVHSPIKLEQVELEDAASSSQQGSPIMVHAVKVEKEDTPNKDAKVKKTRQSQSCDACRARKVKCDRPPPGTVTNAPTKDICSHCSQLSLECRFDYVPRKRGPPNLYLKRLQEDQQAATSRKDMPYPSLPPSLPPPQLPQLPIPAIMQQGPATAMPSTATMGNPNGGWQTASPIMGMQPLPLPQVSYLPPMPVPPAPIPTQSYMPSPMSHRGHIPPPVDGPRPMLSSAPPSTHSSPAHLSPNTSFGQHSYEPRNPLDAVVPRPILYHIINLYFDYVYCLIPCLHRPSFTHDLDTNREERPGEEEWVALVLSVVASTLVQLPRSFISMRRREVKELVLRCHQKARSYLAQDYQHPTITRSIILYINMYVYSLTDRMSMARADYGTNYAHTIALGSHLESEYTNHNPVESSLRRRMFWLMYGADKTFSAIAALPLYFHEDDCASVALPEDLDDAYISTEGRTTQPEGHVSPLCGFRYVSYLYRLTGEALDKQSHDKLRPPSGVLLQIRLSELSQLYHRVMSAMDGCPQPLVLDYSTPGSSVASMSPDWGERMKTEIHTMFVNPKGADMELVKDYYLVQQANIYVTQQLVRFIIIQYRDELLAHQEIEQLQVDPNDIARREEIKRLVKEGSQDEREQVVVDLLSILHKIPMKVLAVNSISLVHKVRLIASSLLDSLNPQPEGSSLNGRMADMHTETRAERAQKNLWSFLSYLSEIETLYSWDDDVET</sequence>
<dbReference type="CDD" id="cd12148">
    <property type="entry name" value="fungal_TF_MHR"/>
    <property type="match status" value="1"/>
</dbReference>
<dbReference type="GO" id="GO:0008270">
    <property type="term" value="F:zinc ion binding"/>
    <property type="evidence" value="ECO:0007669"/>
    <property type="project" value="InterPro"/>
</dbReference>
<evidence type="ECO:0000256" key="2">
    <source>
        <dbReference type="ARBA" id="ARBA00023242"/>
    </source>
</evidence>
<dbReference type="PANTHER" id="PTHR46910:SF40">
    <property type="entry name" value="ZN(II)2CYS6 TRANSCRIPTION FACTOR (EUROFUNG)"/>
    <property type="match status" value="1"/>
</dbReference>
<dbReference type="PROSITE" id="PS50048">
    <property type="entry name" value="ZN2_CY6_FUNGAL_2"/>
    <property type="match status" value="1"/>
</dbReference>
<proteinExistence type="predicted"/>